<dbReference type="Proteomes" id="UP001501742">
    <property type="component" value="Unassembled WGS sequence"/>
</dbReference>
<reference evidence="2" key="1">
    <citation type="journal article" date="2019" name="Int. J. Syst. Evol. Microbiol.">
        <title>The Global Catalogue of Microorganisms (GCM) 10K type strain sequencing project: providing services to taxonomists for standard genome sequencing and annotation.</title>
        <authorList>
            <consortium name="The Broad Institute Genomics Platform"/>
            <consortium name="The Broad Institute Genome Sequencing Center for Infectious Disease"/>
            <person name="Wu L."/>
            <person name="Ma J."/>
        </authorList>
    </citation>
    <scope>NUCLEOTIDE SEQUENCE [LARGE SCALE GENOMIC DNA]</scope>
    <source>
        <strain evidence="2">JCM 12140</strain>
    </source>
</reference>
<evidence type="ECO:0000313" key="2">
    <source>
        <dbReference type="Proteomes" id="UP001501742"/>
    </source>
</evidence>
<proteinExistence type="predicted"/>
<name>A0ABP4K696_9MICO</name>
<keyword evidence="2" id="KW-1185">Reference proteome</keyword>
<protein>
    <submittedName>
        <fullName evidence="1">Uncharacterized protein</fullName>
    </submittedName>
</protein>
<gene>
    <name evidence="1" type="ORF">GCM10009627_29040</name>
</gene>
<evidence type="ECO:0000313" key="1">
    <source>
        <dbReference type="EMBL" id="GAA1494558.1"/>
    </source>
</evidence>
<dbReference type="EMBL" id="BAAAJX010000016">
    <property type="protein sequence ID" value="GAA1494558.1"/>
    <property type="molecule type" value="Genomic_DNA"/>
</dbReference>
<organism evidence="1 2">
    <name type="scientific">Curtobacterium herbarum</name>
    <dbReference type="NCBI Taxonomy" id="150122"/>
    <lineage>
        <taxon>Bacteria</taxon>
        <taxon>Bacillati</taxon>
        <taxon>Actinomycetota</taxon>
        <taxon>Actinomycetes</taxon>
        <taxon>Micrococcales</taxon>
        <taxon>Microbacteriaceae</taxon>
        <taxon>Curtobacterium</taxon>
    </lineage>
</organism>
<dbReference type="RefSeq" id="WP_204607145.1">
    <property type="nucleotide sequence ID" value="NZ_BAAAJX010000016.1"/>
</dbReference>
<accession>A0ABP4K696</accession>
<sequence length="75" mass="8324">MDFAILVLSLDIDGTWIERARADCCHGHVHLHHVTGEVQSIGPLHNEDDVARLFDTASALVTKYAITLRDTKGKE</sequence>
<comment type="caution">
    <text evidence="1">The sequence shown here is derived from an EMBL/GenBank/DDBJ whole genome shotgun (WGS) entry which is preliminary data.</text>
</comment>